<dbReference type="InterPro" id="IPR056266">
    <property type="entry name" value="CDCP1_CUB_3rd_6th"/>
</dbReference>
<accession>A0A674AGS2</accession>
<gene>
    <name evidence="4" type="primary">cdcp1</name>
</gene>
<dbReference type="Ensembl" id="ENSSTUT00000060310.1">
    <property type="protein sequence ID" value="ENSSTUP00000057506.1"/>
    <property type="gene ID" value="ENSSTUG00000024566.1"/>
</dbReference>
<feature type="domain" description="CDCP1 third and sixth CUB" evidence="2">
    <location>
        <begin position="238"/>
        <end position="308"/>
    </location>
</feature>
<dbReference type="Pfam" id="PF23665">
    <property type="entry name" value="CDCP1_CUB_6"/>
    <property type="match status" value="2"/>
</dbReference>
<evidence type="ECO:0000313" key="5">
    <source>
        <dbReference type="Proteomes" id="UP000472277"/>
    </source>
</evidence>
<feature type="region of interest" description="Disordered" evidence="1">
    <location>
        <begin position="642"/>
        <end position="661"/>
    </location>
</feature>
<feature type="compositionally biased region" description="Polar residues" evidence="1">
    <location>
        <begin position="643"/>
        <end position="655"/>
    </location>
</feature>
<evidence type="ECO:0000259" key="3">
    <source>
        <dbReference type="Pfam" id="PF23668"/>
    </source>
</evidence>
<organism evidence="4 5">
    <name type="scientific">Salmo trutta</name>
    <name type="common">Brown trout</name>
    <dbReference type="NCBI Taxonomy" id="8032"/>
    <lineage>
        <taxon>Eukaryota</taxon>
        <taxon>Metazoa</taxon>
        <taxon>Chordata</taxon>
        <taxon>Craniata</taxon>
        <taxon>Vertebrata</taxon>
        <taxon>Euteleostomi</taxon>
        <taxon>Actinopterygii</taxon>
        <taxon>Neopterygii</taxon>
        <taxon>Teleostei</taxon>
        <taxon>Protacanthopterygii</taxon>
        <taxon>Salmoniformes</taxon>
        <taxon>Salmonidae</taxon>
        <taxon>Salmoninae</taxon>
        <taxon>Salmo</taxon>
    </lineage>
</organism>
<reference evidence="4" key="2">
    <citation type="submission" date="2025-09" db="UniProtKB">
        <authorList>
            <consortium name="Ensembl"/>
        </authorList>
    </citation>
    <scope>IDENTIFICATION</scope>
</reference>
<dbReference type="InParanoid" id="A0A674AGS2"/>
<proteinExistence type="predicted"/>
<name>A0A674AGS2_SALTR</name>
<dbReference type="Proteomes" id="UP000472277">
    <property type="component" value="Chromosome 3"/>
</dbReference>
<feature type="domain" description="CDCP1 second and fifth CUB" evidence="3">
    <location>
        <begin position="106"/>
        <end position="207"/>
    </location>
</feature>
<dbReference type="GeneTree" id="ENSGT00390000010209"/>
<dbReference type="PANTHER" id="PTHR14477">
    <property type="entry name" value="CUB DOMAIN-CONTAINING PROTEIN 1"/>
    <property type="match status" value="1"/>
</dbReference>
<evidence type="ECO:0000256" key="1">
    <source>
        <dbReference type="SAM" id="MobiDB-lite"/>
    </source>
</evidence>
<feature type="domain" description="CDCP1 second and fifth CUB" evidence="3">
    <location>
        <begin position="424"/>
        <end position="501"/>
    </location>
</feature>
<dbReference type="OMA" id="QFCPQGA"/>
<dbReference type="InterPro" id="IPR056269">
    <property type="entry name" value="CUB_CDCP1_2nd_5th"/>
</dbReference>
<sequence>MRTTLLPQLMPLFYLNSSIPSLVVVHSEGVTLTLTPDQGTTLNVSQSSERSRGSKCTVCTGTGLKKSCSRAGRDYVVLLTDPKAAVNMKFTCTKPEEVFTVEVSRTGTLPLQNFNRTFIWNLKAPVPRAFHLDFTQMGLRQILPSERCPDQHTYTLLALQRTGEAAIGTYCRNGSVSGAQVLNQGRLSLEVTGGRKLIPTMFNLSVGEEIKSELVRQWFQITDIKSHCFHFININGLLMSWKFVVPPKHNATVVFLGQTQPQCLKKEPAVEYRHSNGQFAVVKKLSDPQPAQRRDSFSLILRNCEMNRIGDGSTGLSLRFKVSAKRRMLCNVDLRKERRLSLHIEKTNLMSDCELKLNSVIQEKITVPSGKISQLSFQDCPCQELLLTATRIIECHQWRGCPAAAAPVPLTAPVLERCLPAPLGSVTWILRPPQHGTVELLPTTGNLRQSLPEQPCNGSVTLTVAEDDDGTTVGQFCPQGAIRKVQVHTNVSITASTMGGKERWPFSHPLLNISFTREIAERYIFTVYPMKGVPTLLATPSWPVGMKSYSTVSWIVDVPSKLEAHLMFDNISQPKCSNRHTGIRVQILGSLEEMYSRREDEEAGRKITISESFYLNMSNCMPERGDFSVLTQITLRKKKRQLSHQVSTYNPNGTSFLPGHNGRFPKSRKDNESHIYASIEDTLVYSHLLRDGVGIYQPFVPPSHIAPPIPNRPLSQAQQPMVDNELYGSRSNCDTPHVQYQSSLDTPTQSKVFLYFYYFLHCIIIVKTLTMK</sequence>
<dbReference type="PANTHER" id="PTHR14477:SF1">
    <property type="entry name" value="CUB DOMAIN-CONTAINING PROTEIN 1"/>
    <property type="match status" value="1"/>
</dbReference>
<keyword evidence="5" id="KW-1185">Reference proteome</keyword>
<evidence type="ECO:0000313" key="4">
    <source>
        <dbReference type="Ensembl" id="ENSSTUP00000057506.1"/>
    </source>
</evidence>
<evidence type="ECO:0000259" key="2">
    <source>
        <dbReference type="Pfam" id="PF23665"/>
    </source>
</evidence>
<reference evidence="4" key="1">
    <citation type="submission" date="2025-08" db="UniProtKB">
        <authorList>
            <consortium name="Ensembl"/>
        </authorList>
    </citation>
    <scope>IDENTIFICATION</scope>
</reference>
<dbReference type="InterPro" id="IPR038811">
    <property type="entry name" value="CDCP1"/>
</dbReference>
<dbReference type="Pfam" id="PF23668">
    <property type="entry name" value="CUB_CDCP1_2"/>
    <property type="match status" value="2"/>
</dbReference>
<feature type="domain" description="CDCP1 third and sixth CUB" evidence="2">
    <location>
        <begin position="521"/>
        <end position="634"/>
    </location>
</feature>
<protein>
    <submittedName>
        <fullName evidence="4">CUB domain containing protein 1a</fullName>
    </submittedName>
</protein>
<dbReference type="AlphaFoldDB" id="A0A674AGS2"/>